<sequence>MDKEMILVTAPNEAGRKFVKLLMYKKMPFAVLTNSADEERKLRRLGVEHVIRMNTAAAEKWFLPQGSVGNVFIFENSLNLTCRYLQICRSWTSKSLCVITEQSHPKGIYRGMGADKIVYSLNGEVGFLLNSCNKPEAEVSSL</sequence>
<gene>
    <name evidence="1" type="ORF">SAMN05720606_105103</name>
</gene>
<accession>A0A1G5G4L5</accession>
<dbReference type="Proteomes" id="UP000198538">
    <property type="component" value="Unassembled WGS sequence"/>
</dbReference>
<dbReference type="EMBL" id="FMVM01000005">
    <property type="protein sequence ID" value="SCY46516.1"/>
    <property type="molecule type" value="Genomic_DNA"/>
</dbReference>
<reference evidence="2" key="1">
    <citation type="submission" date="2016-10" db="EMBL/GenBank/DDBJ databases">
        <authorList>
            <person name="Varghese N."/>
            <person name="Submissions S."/>
        </authorList>
    </citation>
    <scope>NUCLEOTIDE SEQUENCE [LARGE SCALE GENOMIC DNA]</scope>
    <source>
        <strain evidence="2">BL9</strain>
    </source>
</reference>
<organism evidence="1 2">
    <name type="scientific">Paenibacillus polysaccharolyticus</name>
    <dbReference type="NCBI Taxonomy" id="582692"/>
    <lineage>
        <taxon>Bacteria</taxon>
        <taxon>Bacillati</taxon>
        <taxon>Bacillota</taxon>
        <taxon>Bacilli</taxon>
        <taxon>Bacillales</taxon>
        <taxon>Paenibacillaceae</taxon>
        <taxon>Paenibacillus</taxon>
    </lineage>
</organism>
<keyword evidence="2" id="KW-1185">Reference proteome</keyword>
<protein>
    <recommendedName>
        <fullName evidence="3">TrkA-N domain-containing protein</fullName>
    </recommendedName>
</protein>
<dbReference type="AlphaFoldDB" id="A0A1G5G4L5"/>
<evidence type="ECO:0000313" key="2">
    <source>
        <dbReference type="Proteomes" id="UP000198538"/>
    </source>
</evidence>
<dbReference type="RefSeq" id="WP_090918114.1">
    <property type="nucleotide sequence ID" value="NZ_FMVM01000005.1"/>
</dbReference>
<evidence type="ECO:0008006" key="3">
    <source>
        <dbReference type="Google" id="ProtNLM"/>
    </source>
</evidence>
<name>A0A1G5G4L5_9BACL</name>
<evidence type="ECO:0000313" key="1">
    <source>
        <dbReference type="EMBL" id="SCY46516.1"/>
    </source>
</evidence>
<proteinExistence type="predicted"/>
<dbReference type="STRING" id="582692.SAMN05720606_105103"/>